<name>A0A381WWQ6_9ZZZZ</name>
<dbReference type="AlphaFoldDB" id="A0A381WWQ6"/>
<proteinExistence type="predicted"/>
<reference evidence="1" key="1">
    <citation type="submission" date="2018-05" db="EMBL/GenBank/DDBJ databases">
        <authorList>
            <person name="Lanie J.A."/>
            <person name="Ng W.-L."/>
            <person name="Kazmierczak K.M."/>
            <person name="Andrzejewski T.M."/>
            <person name="Davidsen T.M."/>
            <person name="Wayne K.J."/>
            <person name="Tettelin H."/>
            <person name="Glass J.I."/>
            <person name="Rusch D."/>
            <person name="Podicherti R."/>
            <person name="Tsui H.-C.T."/>
            <person name="Winkler M.E."/>
        </authorList>
    </citation>
    <scope>NUCLEOTIDE SEQUENCE</scope>
</reference>
<protein>
    <submittedName>
        <fullName evidence="1">Uncharacterized protein</fullName>
    </submittedName>
</protein>
<gene>
    <name evidence="1" type="ORF">METZ01_LOCUS109542</name>
</gene>
<sequence length="24" mass="2754">MSRSINRAELSAYLLQSTWIGPLF</sequence>
<accession>A0A381WWQ6</accession>
<evidence type="ECO:0000313" key="1">
    <source>
        <dbReference type="EMBL" id="SVA56688.1"/>
    </source>
</evidence>
<organism evidence="1">
    <name type="scientific">marine metagenome</name>
    <dbReference type="NCBI Taxonomy" id="408172"/>
    <lineage>
        <taxon>unclassified sequences</taxon>
        <taxon>metagenomes</taxon>
        <taxon>ecological metagenomes</taxon>
    </lineage>
</organism>
<dbReference type="EMBL" id="UINC01013069">
    <property type="protein sequence ID" value="SVA56688.1"/>
    <property type="molecule type" value="Genomic_DNA"/>
</dbReference>